<dbReference type="AlphaFoldDB" id="A0A553R952"/>
<evidence type="ECO:0000259" key="6">
    <source>
        <dbReference type="Pfam" id="PF23578"/>
    </source>
</evidence>
<dbReference type="Gene3D" id="1.25.40.20">
    <property type="entry name" value="Ankyrin repeat-containing domain"/>
    <property type="match status" value="1"/>
</dbReference>
<dbReference type="OrthoDB" id="242257at2759"/>
<evidence type="ECO:0000256" key="2">
    <source>
        <dbReference type="ARBA" id="ARBA00023043"/>
    </source>
</evidence>
<feature type="non-terminal residue" evidence="7">
    <location>
        <position position="473"/>
    </location>
</feature>
<feature type="domain" description="Diacylglycerol kinase iota-like" evidence="6">
    <location>
        <begin position="2"/>
        <end position="96"/>
    </location>
</feature>
<dbReference type="InterPro" id="IPR036770">
    <property type="entry name" value="Ankyrin_rpt-contain_sf"/>
</dbReference>
<dbReference type="InterPro" id="IPR056383">
    <property type="entry name" value="DGKI-like_dom"/>
</dbReference>
<reference evidence="7 8" key="1">
    <citation type="journal article" date="2019" name="Sci. Data">
        <title>Hybrid genome assembly and annotation of Danionella translucida.</title>
        <authorList>
            <person name="Kadobianskyi M."/>
            <person name="Schulze L."/>
            <person name="Schuelke M."/>
            <person name="Judkewitz B."/>
        </authorList>
    </citation>
    <scope>NUCLEOTIDE SEQUENCE [LARGE SCALE GENOMIC DNA]</scope>
    <source>
        <strain evidence="7 8">Bolton</strain>
    </source>
</reference>
<dbReference type="SUPFAM" id="SSF48403">
    <property type="entry name" value="Ankyrin repeat"/>
    <property type="match status" value="1"/>
</dbReference>
<feature type="non-terminal residue" evidence="7">
    <location>
        <position position="1"/>
    </location>
</feature>
<dbReference type="SUPFAM" id="SSF56854">
    <property type="entry name" value="Bcl-2 inhibitors of programmed cell death"/>
    <property type="match status" value="1"/>
</dbReference>
<dbReference type="SMART" id="SM00248">
    <property type="entry name" value="ANK"/>
    <property type="match status" value="2"/>
</dbReference>
<dbReference type="GO" id="GO:0004143">
    <property type="term" value="F:ATP-dependent diacylglycerol kinase activity"/>
    <property type="evidence" value="ECO:0007669"/>
    <property type="project" value="UniProtKB-EC"/>
</dbReference>
<dbReference type="STRING" id="623744.A0A553R952"/>
<feature type="repeat" description="ANK" evidence="4">
    <location>
        <begin position="154"/>
        <end position="186"/>
    </location>
</feature>
<keyword evidence="1" id="KW-0677">Repeat</keyword>
<dbReference type="GO" id="GO:0042981">
    <property type="term" value="P:regulation of apoptotic process"/>
    <property type="evidence" value="ECO:0007669"/>
    <property type="project" value="InterPro"/>
</dbReference>
<evidence type="ECO:0000256" key="4">
    <source>
        <dbReference type="PROSITE-ProRule" id="PRU00023"/>
    </source>
</evidence>
<evidence type="ECO:0000256" key="3">
    <source>
        <dbReference type="ARBA" id="ARBA00023411"/>
    </source>
</evidence>
<dbReference type="InterPro" id="IPR002110">
    <property type="entry name" value="Ankyrin_rpt"/>
</dbReference>
<dbReference type="PROSITE" id="PS50088">
    <property type="entry name" value="ANK_REPEAT"/>
    <property type="match status" value="2"/>
</dbReference>
<keyword evidence="8" id="KW-1185">Reference proteome</keyword>
<gene>
    <name evidence="7" type="ORF">DNTS_010269</name>
</gene>
<dbReference type="Pfam" id="PF23578">
    <property type="entry name" value="DGKI"/>
    <property type="match status" value="1"/>
</dbReference>
<sequence length="473" mass="52464">TPVGIVVVRGDCDLETCRLYIDRLQEDLNQAPSAGQRVHYQDESIGLPQSTSAHRLSANWSFLDSTSADRFYRIDKAQEHLHYVTEICQDELFILDHEAPPVSSSLRSGLSLLVRDSTGCTALHLAAQHGHTPLVSFILQHGSKLMMDLTERDTGDTALHKAASQQHSEVCRCLLEAGACLNKTNFLGKTPKDCALDVGNSELASMLEKQAVDEAASHEDLETAVAQDQNGVQMPESDSLEFRLLMAYARKKRPGDPLILQDPSKSEPSEVCDKPKKSRRKKIKFSSLLKCIKPQTDDCRTLQREAASFESKKETEKTYPEEGIEEVVDILKEITDSMVTVHQPLDTDCINTGDCVPRVLADSPDSSSLSEEEVVQKVAEMLRVHGDHFNEQIQGSRVLGDALRSVFRYDFFGKLMKAFCRGSNDKVNVAMVCEATTQLSSASFHPMSMVMGFGAKYLQENYSTWVSKNIGTA</sequence>
<name>A0A553R952_9TELE</name>
<feature type="compositionally biased region" description="Basic and acidic residues" evidence="5">
    <location>
        <begin position="264"/>
        <end position="275"/>
    </location>
</feature>
<feature type="region of interest" description="Disordered" evidence="5">
    <location>
        <begin position="255"/>
        <end position="278"/>
    </location>
</feature>
<evidence type="ECO:0000313" key="8">
    <source>
        <dbReference type="Proteomes" id="UP000316079"/>
    </source>
</evidence>
<organism evidence="7 8">
    <name type="scientific">Danionella cerebrum</name>
    <dbReference type="NCBI Taxonomy" id="2873325"/>
    <lineage>
        <taxon>Eukaryota</taxon>
        <taxon>Metazoa</taxon>
        <taxon>Chordata</taxon>
        <taxon>Craniata</taxon>
        <taxon>Vertebrata</taxon>
        <taxon>Euteleostomi</taxon>
        <taxon>Actinopterygii</taxon>
        <taxon>Neopterygii</taxon>
        <taxon>Teleostei</taxon>
        <taxon>Ostariophysi</taxon>
        <taxon>Cypriniformes</taxon>
        <taxon>Danionidae</taxon>
        <taxon>Danioninae</taxon>
        <taxon>Danionella</taxon>
    </lineage>
</organism>
<dbReference type="Pfam" id="PF12796">
    <property type="entry name" value="Ank_2"/>
    <property type="match status" value="1"/>
</dbReference>
<dbReference type="Proteomes" id="UP000316079">
    <property type="component" value="Unassembled WGS sequence"/>
</dbReference>
<dbReference type="PROSITE" id="PS50297">
    <property type="entry name" value="ANK_REP_REGION"/>
    <property type="match status" value="2"/>
</dbReference>
<keyword evidence="2 4" id="KW-0040">ANK repeat</keyword>
<dbReference type="EMBL" id="SRMA01025151">
    <property type="protein sequence ID" value="TRY98718.1"/>
    <property type="molecule type" value="Genomic_DNA"/>
</dbReference>
<evidence type="ECO:0000313" key="7">
    <source>
        <dbReference type="EMBL" id="TRY98718.1"/>
    </source>
</evidence>
<dbReference type="PANTHER" id="PTHR24178">
    <property type="entry name" value="MOLTING PROTEIN MLT-4"/>
    <property type="match status" value="1"/>
</dbReference>
<dbReference type="InterPro" id="IPR036834">
    <property type="entry name" value="Bcl-2-like_sf"/>
</dbReference>
<comment type="caution">
    <text evidence="7">The sequence shown here is derived from an EMBL/GenBank/DDBJ whole genome shotgun (WGS) entry which is preliminary data.</text>
</comment>
<evidence type="ECO:0000256" key="5">
    <source>
        <dbReference type="SAM" id="MobiDB-lite"/>
    </source>
</evidence>
<comment type="catalytic activity">
    <reaction evidence="3">
        <text>a 1,2-diacyl-sn-glycerol + ATP = a 1,2-diacyl-sn-glycero-3-phosphate + ADP + H(+)</text>
        <dbReference type="Rhea" id="RHEA:10272"/>
        <dbReference type="ChEBI" id="CHEBI:15378"/>
        <dbReference type="ChEBI" id="CHEBI:17815"/>
        <dbReference type="ChEBI" id="CHEBI:30616"/>
        <dbReference type="ChEBI" id="CHEBI:58608"/>
        <dbReference type="ChEBI" id="CHEBI:456216"/>
        <dbReference type="EC" id="2.7.1.107"/>
    </reaction>
    <physiologicalReaction direction="left-to-right" evidence="3">
        <dbReference type="Rhea" id="RHEA:10273"/>
    </physiologicalReaction>
</comment>
<feature type="repeat" description="ANK" evidence="4">
    <location>
        <begin position="118"/>
        <end position="145"/>
    </location>
</feature>
<protein>
    <recommendedName>
        <fullName evidence="6">Diacylglycerol kinase iota-like domain-containing protein</fullName>
    </recommendedName>
</protein>
<accession>A0A553R952</accession>
<evidence type="ECO:0000256" key="1">
    <source>
        <dbReference type="ARBA" id="ARBA00022737"/>
    </source>
</evidence>
<proteinExistence type="predicted"/>
<dbReference type="PANTHER" id="PTHR24178:SF9">
    <property type="entry name" value="ANK_REP_REGION DOMAIN-CONTAINING PROTEIN"/>
    <property type="match status" value="1"/>
</dbReference>